<proteinExistence type="predicted"/>
<sequence length="78" mass="9025">MCETQIRVHFLIRGSNLSRVKQQPNVLSEAKSMPELRQKQGKNADDAYMTVQGKRGADERRLRHGQIKSCFIFHLSRV</sequence>
<keyword evidence="2" id="KW-1185">Reference proteome</keyword>
<accession>Q2S961</accession>
<evidence type="ECO:0000313" key="1">
    <source>
        <dbReference type="EMBL" id="ABC32813.1"/>
    </source>
</evidence>
<gene>
    <name evidence="1" type="ordered locus">HCH_06168</name>
</gene>
<dbReference type="KEGG" id="hch:HCH_06168"/>
<protein>
    <submittedName>
        <fullName evidence="1">Uncharacterized protein</fullName>
    </submittedName>
</protein>
<dbReference type="Proteomes" id="UP000000238">
    <property type="component" value="Chromosome"/>
</dbReference>
<evidence type="ECO:0000313" key="2">
    <source>
        <dbReference type="Proteomes" id="UP000000238"/>
    </source>
</evidence>
<reference evidence="1 2" key="1">
    <citation type="journal article" date="2005" name="Nucleic Acids Res.">
        <title>Genomic blueprint of Hahella chejuensis, a marine microbe producing an algicidal agent.</title>
        <authorList>
            <person name="Jeong H."/>
            <person name="Yim J.H."/>
            <person name="Lee C."/>
            <person name="Choi S.-H."/>
            <person name="Park Y.K."/>
            <person name="Yoon S.H."/>
            <person name="Hur C.-G."/>
            <person name="Kang H.-Y."/>
            <person name="Kim D."/>
            <person name="Lee H.H."/>
            <person name="Park K.H."/>
            <person name="Park S.-H."/>
            <person name="Park H.-S."/>
            <person name="Lee H.K."/>
            <person name="Oh T.K."/>
            <person name="Kim J.F."/>
        </authorList>
    </citation>
    <scope>NUCLEOTIDE SEQUENCE [LARGE SCALE GENOMIC DNA]</scope>
    <source>
        <strain evidence="1 2">KCTC 2396</strain>
    </source>
</reference>
<dbReference type="EMBL" id="CP000155">
    <property type="protein sequence ID" value="ABC32813.1"/>
    <property type="molecule type" value="Genomic_DNA"/>
</dbReference>
<dbReference type="AlphaFoldDB" id="Q2S961"/>
<name>Q2S961_HAHCH</name>
<organism evidence="1 2">
    <name type="scientific">Hahella chejuensis (strain KCTC 2396)</name>
    <dbReference type="NCBI Taxonomy" id="349521"/>
    <lineage>
        <taxon>Bacteria</taxon>
        <taxon>Pseudomonadati</taxon>
        <taxon>Pseudomonadota</taxon>
        <taxon>Gammaproteobacteria</taxon>
        <taxon>Oceanospirillales</taxon>
        <taxon>Hahellaceae</taxon>
        <taxon>Hahella</taxon>
    </lineage>
</organism>
<dbReference type="STRING" id="349521.HCH_06168"/>
<dbReference type="HOGENOM" id="CLU_2617076_0_0_6"/>